<comment type="caution">
    <text evidence="1">The sequence shown here is derived from an EMBL/GenBank/DDBJ whole genome shotgun (WGS) entry which is preliminary data.</text>
</comment>
<protein>
    <recommendedName>
        <fullName evidence="3">DUF1534 domain-containing protein</fullName>
    </recommendedName>
</protein>
<dbReference type="AlphaFoldDB" id="A0A4Q7CSV6"/>
<organism evidence="1 2">
    <name type="scientific">Pseudomonas orientalis</name>
    <dbReference type="NCBI Taxonomy" id="76758"/>
    <lineage>
        <taxon>Bacteria</taxon>
        <taxon>Pseudomonadati</taxon>
        <taxon>Pseudomonadota</taxon>
        <taxon>Gammaproteobacteria</taxon>
        <taxon>Pseudomonadales</taxon>
        <taxon>Pseudomonadaceae</taxon>
        <taxon>Pseudomonas</taxon>
    </lineage>
</organism>
<accession>A0A4Q7CSV6</accession>
<dbReference type="Proteomes" id="UP000293369">
    <property type="component" value="Unassembled WGS sequence"/>
</dbReference>
<proteinExistence type="predicted"/>
<evidence type="ECO:0000313" key="2">
    <source>
        <dbReference type="Proteomes" id="UP000293369"/>
    </source>
</evidence>
<sequence>MRHHCASAVFSLTAGRGASGAAFPRGAWERSSSRLFLQCFY</sequence>
<reference evidence="1 2" key="1">
    <citation type="submission" date="2019-02" db="EMBL/GenBank/DDBJ databases">
        <title>Pseudomonas spp from wheat grain.</title>
        <authorList>
            <person name="Cho G.-S."/>
            <person name="Franz C.M.A.P."/>
        </authorList>
    </citation>
    <scope>NUCLEOTIDE SEQUENCE [LARGE SCALE GENOMIC DNA]</scope>
    <source>
        <strain evidence="1 2">133NRW</strain>
    </source>
</reference>
<evidence type="ECO:0008006" key="3">
    <source>
        <dbReference type="Google" id="ProtNLM"/>
    </source>
</evidence>
<evidence type="ECO:0000313" key="1">
    <source>
        <dbReference type="EMBL" id="RZI29296.1"/>
    </source>
</evidence>
<dbReference type="EMBL" id="SGFE01000062">
    <property type="protein sequence ID" value="RZI29296.1"/>
    <property type="molecule type" value="Genomic_DNA"/>
</dbReference>
<name>A0A4Q7CSV6_9PSED</name>
<gene>
    <name evidence="1" type="ORF">EUX57_23640</name>
</gene>